<comment type="caution">
    <text evidence="3">The sequence shown here is derived from an EMBL/GenBank/DDBJ whole genome shotgun (WGS) entry which is preliminary data.</text>
</comment>
<evidence type="ECO:0000259" key="2">
    <source>
        <dbReference type="SMART" id="SM00829"/>
    </source>
</evidence>
<evidence type="ECO:0000313" key="3">
    <source>
        <dbReference type="EMBL" id="OAP65248.1"/>
    </source>
</evidence>
<dbReference type="InterPro" id="IPR011032">
    <property type="entry name" value="GroES-like_sf"/>
</dbReference>
<evidence type="ECO:0000256" key="1">
    <source>
        <dbReference type="SAM" id="MobiDB-lite"/>
    </source>
</evidence>
<dbReference type="OrthoDB" id="201656at2759"/>
<dbReference type="InterPro" id="IPR013154">
    <property type="entry name" value="ADH-like_N"/>
</dbReference>
<gene>
    <name evidence="3" type="ORF">AYL99_01220</name>
</gene>
<dbReference type="CDD" id="cd08267">
    <property type="entry name" value="MDR1"/>
    <property type="match status" value="1"/>
</dbReference>
<dbReference type="GeneID" id="30005390"/>
<dbReference type="PANTHER" id="PTHR11695">
    <property type="entry name" value="ALCOHOL DEHYDROGENASE RELATED"/>
    <property type="match status" value="1"/>
</dbReference>
<name>A0A178ZZI2_9EURO</name>
<keyword evidence="4" id="KW-1185">Reference proteome</keyword>
<dbReference type="SMART" id="SM00829">
    <property type="entry name" value="PKS_ER"/>
    <property type="match status" value="1"/>
</dbReference>
<dbReference type="Gene3D" id="3.40.50.720">
    <property type="entry name" value="NAD(P)-binding Rossmann-like Domain"/>
    <property type="match status" value="1"/>
</dbReference>
<feature type="domain" description="Enoyl reductase (ER)" evidence="2">
    <location>
        <begin position="41"/>
        <end position="402"/>
    </location>
</feature>
<feature type="region of interest" description="Disordered" evidence="1">
    <location>
        <begin position="1"/>
        <end position="24"/>
    </location>
</feature>
<feature type="compositionally biased region" description="Pro residues" evidence="1">
    <location>
        <begin position="1"/>
        <end position="21"/>
    </location>
</feature>
<dbReference type="GO" id="GO:0016491">
    <property type="term" value="F:oxidoreductase activity"/>
    <property type="evidence" value="ECO:0007669"/>
    <property type="project" value="InterPro"/>
</dbReference>
<dbReference type="InterPro" id="IPR036291">
    <property type="entry name" value="NAD(P)-bd_dom_sf"/>
</dbReference>
<dbReference type="EMBL" id="LVYI01000001">
    <property type="protein sequence ID" value="OAP65248.1"/>
    <property type="molecule type" value="Genomic_DNA"/>
</dbReference>
<dbReference type="RefSeq" id="XP_018698615.1">
    <property type="nucleotide sequence ID" value="XM_018832736.1"/>
</dbReference>
<protein>
    <recommendedName>
        <fullName evidence="2">Enoyl reductase (ER) domain-containing protein</fullName>
    </recommendedName>
</protein>
<dbReference type="InterPro" id="IPR050700">
    <property type="entry name" value="YIM1/Zinc_Alcohol_DH_Fams"/>
</dbReference>
<feature type="compositionally biased region" description="Low complexity" evidence="1">
    <location>
        <begin position="263"/>
        <end position="276"/>
    </location>
</feature>
<dbReference type="InterPro" id="IPR020843">
    <property type="entry name" value="ER"/>
</dbReference>
<feature type="region of interest" description="Disordered" evidence="1">
    <location>
        <begin position="263"/>
        <end position="284"/>
    </location>
</feature>
<reference evidence="3 4" key="1">
    <citation type="submission" date="2016-04" db="EMBL/GenBank/DDBJ databases">
        <title>Draft genome of Fonsecaea erecta CBS 125763.</title>
        <authorList>
            <person name="Weiss V.A."/>
            <person name="Vicente V.A."/>
            <person name="Raittz R.T."/>
            <person name="Moreno L.F."/>
            <person name="De Souza E.M."/>
            <person name="Pedrosa F.O."/>
            <person name="Steffens M.B."/>
            <person name="Faoro H."/>
            <person name="Tadra-Sfeir M.Z."/>
            <person name="Najafzadeh M.J."/>
            <person name="Felipe M.S."/>
            <person name="Teixeira M."/>
            <person name="Sun J."/>
            <person name="Xi L."/>
            <person name="Gomes R."/>
            <person name="De Azevedo C.M."/>
            <person name="Salgado C.G."/>
            <person name="Da Silva M.B."/>
            <person name="Nascimento M.F."/>
            <person name="Queiroz-Telles F."/>
            <person name="Attili D.S."/>
            <person name="Gorbushina A."/>
        </authorList>
    </citation>
    <scope>NUCLEOTIDE SEQUENCE [LARGE SCALE GENOMIC DNA]</scope>
    <source>
        <strain evidence="3 4">CBS 125763</strain>
    </source>
</reference>
<dbReference type="STRING" id="1367422.A0A178ZZI2"/>
<dbReference type="SUPFAM" id="SSF51735">
    <property type="entry name" value="NAD(P)-binding Rossmann-fold domains"/>
    <property type="match status" value="1"/>
</dbReference>
<dbReference type="Gene3D" id="3.90.180.10">
    <property type="entry name" value="Medium-chain alcohol dehydrogenases, catalytic domain"/>
    <property type="match status" value="1"/>
</dbReference>
<dbReference type="PANTHER" id="PTHR11695:SF294">
    <property type="entry name" value="RETICULON-4-INTERACTING PROTEIN 1, MITOCHONDRIAL"/>
    <property type="match status" value="1"/>
</dbReference>
<dbReference type="AlphaFoldDB" id="A0A178ZZI2"/>
<dbReference type="Proteomes" id="UP000078343">
    <property type="component" value="Unassembled WGS sequence"/>
</dbReference>
<dbReference type="Pfam" id="PF13602">
    <property type="entry name" value="ADH_zinc_N_2"/>
    <property type="match status" value="1"/>
</dbReference>
<dbReference type="GO" id="GO:0005739">
    <property type="term" value="C:mitochondrion"/>
    <property type="evidence" value="ECO:0007669"/>
    <property type="project" value="TreeGrafter"/>
</dbReference>
<evidence type="ECO:0000313" key="4">
    <source>
        <dbReference type="Proteomes" id="UP000078343"/>
    </source>
</evidence>
<dbReference type="SUPFAM" id="SSF50129">
    <property type="entry name" value="GroES-like"/>
    <property type="match status" value="1"/>
</dbReference>
<sequence length="406" mass="42046">MASSSPAPPSSTSPAPSPPLSPTMRAWQFSSTHGGLEKNLKLNESAALPPHDAKTLGRDKVLVKVLAAALNPVDYKLVELPLVGRLAVKTPSSPGLDFAGRVVAVGPADHPPHTAHAASEAEVQVGQMVFGRLDAPTQFGTLAEYTVARRAGLAAVPEGVVAVPDAAGVATAGLTAYQAIAPNVGSKGAAGGKTPRVFINGGSGGTGIWSIQIAKALGCHVVATCSGRNVELCKSLGADEVLDYTQVDVVGALKQMATTPTTTATAAGDANASSPPSSSPHDESNKLFDLVVDNVGNSDKLYWQCHHFTSPKAKYVQVGAGMSGHAVLQMVKKMLWPGFLGGGRRKFHMMMVSSDAAQLAEIARWMAQGKARAVVDEVVPFEDAPRAFEKLRTGHARGKVVVTVSG</sequence>
<proteinExistence type="predicted"/>
<organism evidence="3 4">
    <name type="scientific">Fonsecaea erecta</name>
    <dbReference type="NCBI Taxonomy" id="1367422"/>
    <lineage>
        <taxon>Eukaryota</taxon>
        <taxon>Fungi</taxon>
        <taxon>Dikarya</taxon>
        <taxon>Ascomycota</taxon>
        <taxon>Pezizomycotina</taxon>
        <taxon>Eurotiomycetes</taxon>
        <taxon>Chaetothyriomycetidae</taxon>
        <taxon>Chaetothyriales</taxon>
        <taxon>Herpotrichiellaceae</taxon>
        <taxon>Fonsecaea</taxon>
    </lineage>
</organism>
<dbReference type="Pfam" id="PF08240">
    <property type="entry name" value="ADH_N"/>
    <property type="match status" value="1"/>
</dbReference>
<accession>A0A178ZZI2</accession>